<feature type="region of interest" description="Disordered" evidence="9">
    <location>
        <begin position="13"/>
        <end position="77"/>
    </location>
</feature>
<feature type="region of interest" description="Disordered" evidence="9">
    <location>
        <begin position="228"/>
        <end position="252"/>
    </location>
</feature>
<dbReference type="PANTHER" id="PTHR46179:SF13">
    <property type="entry name" value="C2H2-TYPE DOMAIN-CONTAINING PROTEIN"/>
    <property type="match status" value="1"/>
</dbReference>
<evidence type="ECO:0000256" key="6">
    <source>
        <dbReference type="ARBA" id="ARBA00023163"/>
    </source>
</evidence>
<feature type="domain" description="C2H2-type" evidence="10">
    <location>
        <begin position="353"/>
        <end position="377"/>
    </location>
</feature>
<name>A0ABR1IX38_9AGAR</name>
<feature type="compositionally biased region" description="Polar residues" evidence="9">
    <location>
        <begin position="32"/>
        <end position="45"/>
    </location>
</feature>
<feature type="region of interest" description="Disordered" evidence="9">
    <location>
        <begin position="424"/>
        <end position="494"/>
    </location>
</feature>
<evidence type="ECO:0000256" key="4">
    <source>
        <dbReference type="ARBA" id="ARBA00022833"/>
    </source>
</evidence>
<accession>A0ABR1IX38</accession>
<comment type="caution">
    <text evidence="11">The sequence shown here is derived from an EMBL/GenBank/DDBJ whole genome shotgun (WGS) entry which is preliminary data.</text>
</comment>
<dbReference type="InterPro" id="IPR051061">
    <property type="entry name" value="Zinc_finger_trans_reg"/>
</dbReference>
<keyword evidence="12" id="KW-1185">Reference proteome</keyword>
<feature type="region of interest" description="Disordered" evidence="9">
    <location>
        <begin position="116"/>
        <end position="149"/>
    </location>
</feature>
<dbReference type="Proteomes" id="UP001498398">
    <property type="component" value="Unassembled WGS sequence"/>
</dbReference>
<dbReference type="Pfam" id="PF00096">
    <property type="entry name" value="zf-C2H2"/>
    <property type="match status" value="2"/>
</dbReference>
<feature type="compositionally biased region" description="Polar residues" evidence="9">
    <location>
        <begin position="131"/>
        <end position="145"/>
    </location>
</feature>
<protein>
    <recommendedName>
        <fullName evidence="10">C2H2-type domain-containing protein</fullName>
    </recommendedName>
</protein>
<feature type="compositionally biased region" description="Pro residues" evidence="9">
    <location>
        <begin position="117"/>
        <end position="129"/>
    </location>
</feature>
<keyword evidence="6" id="KW-0804">Transcription</keyword>
<dbReference type="EMBL" id="JBANRG010000065">
    <property type="protein sequence ID" value="KAK7441033.1"/>
    <property type="molecule type" value="Genomic_DNA"/>
</dbReference>
<evidence type="ECO:0000256" key="5">
    <source>
        <dbReference type="ARBA" id="ARBA00023015"/>
    </source>
</evidence>
<dbReference type="InterPro" id="IPR036236">
    <property type="entry name" value="Znf_C2H2_sf"/>
</dbReference>
<evidence type="ECO:0000256" key="9">
    <source>
        <dbReference type="SAM" id="MobiDB-lite"/>
    </source>
</evidence>
<evidence type="ECO:0000256" key="2">
    <source>
        <dbReference type="ARBA" id="ARBA00022723"/>
    </source>
</evidence>
<gene>
    <name evidence="11" type="ORF">VKT23_016815</name>
</gene>
<feature type="domain" description="C2H2-type" evidence="10">
    <location>
        <begin position="325"/>
        <end position="352"/>
    </location>
</feature>
<evidence type="ECO:0000313" key="12">
    <source>
        <dbReference type="Proteomes" id="UP001498398"/>
    </source>
</evidence>
<sequence length="494" mass="54743">MLHCYPDNHVLSDCRSRPTSSQSEIHYFPYDPTQSSAENADSTSLHYPYLQPSENSGYNSQYAEIQPENQNDFQQSSAHVYREHMSRNYTSSLEMALKYPESPRPTTNASYTLPYAFPSPPPPPPPPSVPMTGSNDMSLSSTSVYDQHHGSPDISMIDSEPEYSNVPTAGPTSEATPFTMDLESPPIGLVQHFPARTYTISPPDVGFAEPIRQKRMDLVKYEVASEESVTTAPAPSPFPTHAASPSWPSTDCRPLRGSPPPFNTLPGHLRHKTKLRQCSSESDLFKALVEKEAETVESQAQATAAGEEGEEKPEVPKAKRKSKMHPCSICGKPFPRPSGLSIHMNTHMHVKPYPCEYPGCSRMFTVKSNAKRHLRTHGVNPDLIAPRSDWSIDFEDPQVVPEGANPHPSPSKIKWMPLSLSSRFDANKSEGDSGSELDELDDDSSASQRYEENMSIPLRSVACSGSFGDEMAGQERSSHPEYHNPYHPSQLRTL</sequence>
<keyword evidence="3 8" id="KW-0863">Zinc-finger</keyword>
<organism evidence="11 12">
    <name type="scientific">Marasmiellus scandens</name>
    <dbReference type="NCBI Taxonomy" id="2682957"/>
    <lineage>
        <taxon>Eukaryota</taxon>
        <taxon>Fungi</taxon>
        <taxon>Dikarya</taxon>
        <taxon>Basidiomycota</taxon>
        <taxon>Agaricomycotina</taxon>
        <taxon>Agaricomycetes</taxon>
        <taxon>Agaricomycetidae</taxon>
        <taxon>Agaricales</taxon>
        <taxon>Marasmiineae</taxon>
        <taxon>Omphalotaceae</taxon>
        <taxon>Marasmiellus</taxon>
    </lineage>
</organism>
<dbReference type="InterPro" id="IPR013087">
    <property type="entry name" value="Znf_C2H2_type"/>
</dbReference>
<dbReference type="PANTHER" id="PTHR46179">
    <property type="entry name" value="ZINC FINGER PROTEIN"/>
    <property type="match status" value="1"/>
</dbReference>
<reference evidence="11 12" key="1">
    <citation type="submission" date="2024-01" db="EMBL/GenBank/DDBJ databases">
        <title>A draft genome for the cacao thread blight pathogen Marasmiellus scandens.</title>
        <authorList>
            <person name="Baruah I.K."/>
            <person name="Leung J."/>
            <person name="Bukari Y."/>
            <person name="Amoako-Attah I."/>
            <person name="Meinhardt L.W."/>
            <person name="Bailey B.A."/>
            <person name="Cohen S.P."/>
        </authorList>
    </citation>
    <scope>NUCLEOTIDE SEQUENCE [LARGE SCALE GENOMIC DNA]</scope>
    <source>
        <strain evidence="11 12">GH-19</strain>
    </source>
</reference>
<dbReference type="PROSITE" id="PS50157">
    <property type="entry name" value="ZINC_FINGER_C2H2_2"/>
    <property type="match status" value="2"/>
</dbReference>
<keyword evidence="2" id="KW-0479">Metal-binding</keyword>
<comment type="subcellular location">
    <subcellularLocation>
        <location evidence="1">Nucleus</location>
    </subcellularLocation>
</comment>
<feature type="compositionally biased region" description="Acidic residues" evidence="9">
    <location>
        <begin position="433"/>
        <end position="444"/>
    </location>
</feature>
<dbReference type="Gene3D" id="3.30.160.60">
    <property type="entry name" value="Classic Zinc Finger"/>
    <property type="match status" value="2"/>
</dbReference>
<evidence type="ECO:0000256" key="7">
    <source>
        <dbReference type="ARBA" id="ARBA00023242"/>
    </source>
</evidence>
<evidence type="ECO:0000256" key="1">
    <source>
        <dbReference type="ARBA" id="ARBA00004123"/>
    </source>
</evidence>
<evidence type="ECO:0000256" key="3">
    <source>
        <dbReference type="ARBA" id="ARBA00022771"/>
    </source>
</evidence>
<dbReference type="PROSITE" id="PS00028">
    <property type="entry name" value="ZINC_FINGER_C2H2_1"/>
    <property type="match status" value="2"/>
</dbReference>
<feature type="region of interest" description="Disordered" evidence="9">
    <location>
        <begin position="296"/>
        <end position="325"/>
    </location>
</feature>
<dbReference type="SUPFAM" id="SSF57667">
    <property type="entry name" value="beta-beta-alpha zinc fingers"/>
    <property type="match status" value="1"/>
</dbReference>
<evidence type="ECO:0000313" key="11">
    <source>
        <dbReference type="EMBL" id="KAK7441033.1"/>
    </source>
</evidence>
<dbReference type="SMART" id="SM00355">
    <property type="entry name" value="ZnF_C2H2"/>
    <property type="match status" value="2"/>
</dbReference>
<keyword evidence="5" id="KW-0805">Transcription regulation</keyword>
<proteinExistence type="predicted"/>
<feature type="compositionally biased region" description="Polar residues" evidence="9">
    <location>
        <begin position="52"/>
        <end position="77"/>
    </location>
</feature>
<evidence type="ECO:0000259" key="10">
    <source>
        <dbReference type="PROSITE" id="PS50157"/>
    </source>
</evidence>
<keyword evidence="7" id="KW-0539">Nucleus</keyword>
<keyword evidence="4" id="KW-0862">Zinc</keyword>
<evidence type="ECO:0000256" key="8">
    <source>
        <dbReference type="PROSITE-ProRule" id="PRU00042"/>
    </source>
</evidence>